<evidence type="ECO:0000313" key="3">
    <source>
        <dbReference type="EMBL" id="CAF1005607.1"/>
    </source>
</evidence>
<evidence type="ECO:0000313" key="5">
    <source>
        <dbReference type="Proteomes" id="UP000677228"/>
    </source>
</evidence>
<accession>A0A8S2DQN8</accession>
<feature type="domain" description="Type VII secretion system protein EssD-like" evidence="2">
    <location>
        <begin position="143"/>
        <end position="221"/>
    </location>
</feature>
<organism evidence="3 5">
    <name type="scientific">Didymodactylos carnosus</name>
    <dbReference type="NCBI Taxonomy" id="1234261"/>
    <lineage>
        <taxon>Eukaryota</taxon>
        <taxon>Metazoa</taxon>
        <taxon>Spiralia</taxon>
        <taxon>Gnathifera</taxon>
        <taxon>Rotifera</taxon>
        <taxon>Eurotatoria</taxon>
        <taxon>Bdelloidea</taxon>
        <taxon>Philodinida</taxon>
        <taxon>Philodinidae</taxon>
        <taxon>Didymodactylos</taxon>
    </lineage>
</organism>
<reference evidence="3" key="1">
    <citation type="submission" date="2021-02" db="EMBL/GenBank/DDBJ databases">
        <authorList>
            <person name="Nowell W R."/>
        </authorList>
    </citation>
    <scope>NUCLEOTIDE SEQUENCE</scope>
</reference>
<feature type="region of interest" description="Disordered" evidence="1">
    <location>
        <begin position="1"/>
        <end position="48"/>
    </location>
</feature>
<dbReference type="InterPro" id="IPR044927">
    <property type="entry name" value="Endonuclea_NS_2"/>
</dbReference>
<proteinExistence type="predicted"/>
<dbReference type="Proteomes" id="UP000682733">
    <property type="component" value="Unassembled WGS sequence"/>
</dbReference>
<name>A0A8S2DQN8_9BILA</name>
<dbReference type="EMBL" id="CAJOBA010006507">
    <property type="protein sequence ID" value="CAF3774753.1"/>
    <property type="molecule type" value="Genomic_DNA"/>
</dbReference>
<gene>
    <name evidence="3" type="ORF">OVA965_LOCUS14781</name>
    <name evidence="4" type="ORF">TMI583_LOCUS14785</name>
</gene>
<comment type="caution">
    <text evidence="3">The sequence shown here is derived from an EMBL/GenBank/DDBJ whole genome shotgun (WGS) entry which is preliminary data.</text>
</comment>
<evidence type="ECO:0000313" key="4">
    <source>
        <dbReference type="EMBL" id="CAF3774753.1"/>
    </source>
</evidence>
<evidence type="ECO:0000259" key="2">
    <source>
        <dbReference type="Pfam" id="PF13930"/>
    </source>
</evidence>
<protein>
    <recommendedName>
        <fullName evidence="2">Type VII secretion system protein EssD-like domain-containing protein</fullName>
    </recommendedName>
</protein>
<feature type="compositionally biased region" description="Acidic residues" evidence="1">
    <location>
        <begin position="25"/>
        <end position="40"/>
    </location>
</feature>
<sequence length="279" mass="31699">MHFRFLQDQQADNGGSDEEQKQDTSSDDEEESEEEIEGEEEGRGRSGVRVYGENRKYIDGQDYAADQPLKGATLTGTLSTHTTHFPDERAHGRRIVKYKLESGSNRVPYVRAVISSEHLGHGEPRAVTSEGRVCVRLIRQLASRDDIGHIVGARLGGLLRLHNVFPQNPSVNRGIWRQEYEAPMHSWVSQGSCFTVDFQVRFLYEDESTPDRPSSMLVLIKFLHDGRLATTKEVWQVLGGRYSIVEPIIFDQVPNPPSYVSFRREGEEDYEETTKNTKS</sequence>
<dbReference type="AlphaFoldDB" id="A0A8S2DQN8"/>
<evidence type="ECO:0000256" key="1">
    <source>
        <dbReference type="SAM" id="MobiDB-lite"/>
    </source>
</evidence>
<dbReference type="EMBL" id="CAJNOK010006499">
    <property type="protein sequence ID" value="CAF1005607.1"/>
    <property type="molecule type" value="Genomic_DNA"/>
</dbReference>
<dbReference type="Proteomes" id="UP000677228">
    <property type="component" value="Unassembled WGS sequence"/>
</dbReference>
<dbReference type="Pfam" id="PF13930">
    <property type="entry name" value="Endonuclea_NS_2"/>
    <property type="match status" value="1"/>
</dbReference>